<keyword evidence="3" id="KW-0378">Hydrolase</keyword>
<dbReference type="GO" id="GO:0070292">
    <property type="term" value="P:N-acylphosphatidylethanolamine metabolic process"/>
    <property type="evidence" value="ECO:0007669"/>
    <property type="project" value="TreeGrafter"/>
</dbReference>
<feature type="transmembrane region" description="Helical" evidence="5">
    <location>
        <begin position="100"/>
        <end position="123"/>
    </location>
</feature>
<sequence>MDEYTVVERGSIIKINRSMDKYFPPLPEKQILENVNKSLDRGECGYNWIFYNCEHFVNRCRYGFARYNFLSSEQIFKLPVILNCIILVTEFLLRGQFISYLNIIFFTFSVITYLLRLQLLALLNWCNVMLLLFPYC</sequence>
<accession>A0A2C9KPI0</accession>
<dbReference type="AlphaFoldDB" id="A0A2C9KPI0"/>
<evidence type="ECO:0000313" key="7">
    <source>
        <dbReference type="EnsemblMetazoa" id="BGLB022108-PA"/>
    </source>
</evidence>
<dbReference type="InterPro" id="IPR007053">
    <property type="entry name" value="LRAT_dom"/>
</dbReference>
<evidence type="ECO:0000256" key="2">
    <source>
        <dbReference type="ARBA" id="ARBA00022679"/>
    </source>
</evidence>
<keyword evidence="2" id="KW-0808">Transferase</keyword>
<proteinExistence type="inferred from homology"/>
<organism evidence="7 8">
    <name type="scientific">Biomphalaria glabrata</name>
    <name type="common">Bloodfluke planorb</name>
    <name type="synonym">Freshwater snail</name>
    <dbReference type="NCBI Taxonomy" id="6526"/>
    <lineage>
        <taxon>Eukaryota</taxon>
        <taxon>Metazoa</taxon>
        <taxon>Spiralia</taxon>
        <taxon>Lophotrochozoa</taxon>
        <taxon>Mollusca</taxon>
        <taxon>Gastropoda</taxon>
        <taxon>Heterobranchia</taxon>
        <taxon>Euthyneura</taxon>
        <taxon>Panpulmonata</taxon>
        <taxon>Hygrophila</taxon>
        <taxon>Lymnaeoidea</taxon>
        <taxon>Planorbidae</taxon>
        <taxon>Biomphalaria</taxon>
    </lineage>
</organism>
<keyword evidence="5" id="KW-0472">Membrane</keyword>
<dbReference type="EnsemblMetazoa" id="BGLB022108-RA">
    <property type="protein sequence ID" value="BGLB022108-PA"/>
    <property type="gene ID" value="BGLB022108"/>
</dbReference>
<dbReference type="VEuPathDB" id="VectorBase:BGLAX_039573"/>
<dbReference type="PROSITE" id="PS51934">
    <property type="entry name" value="LRAT"/>
    <property type="match status" value="1"/>
</dbReference>
<keyword evidence="4" id="KW-0443">Lipid metabolism</keyword>
<gene>
    <name evidence="7" type="primary">106074274</name>
</gene>
<evidence type="ECO:0000256" key="1">
    <source>
        <dbReference type="ARBA" id="ARBA00007824"/>
    </source>
</evidence>
<dbReference type="PANTHER" id="PTHR13943:SF77">
    <property type="entry name" value="LRAT DOMAIN-CONTAINING PROTEIN"/>
    <property type="match status" value="1"/>
</dbReference>
<dbReference type="GO" id="GO:0004623">
    <property type="term" value="F:phospholipase A2 activity"/>
    <property type="evidence" value="ECO:0007669"/>
    <property type="project" value="TreeGrafter"/>
</dbReference>
<reference evidence="7" key="1">
    <citation type="submission" date="2020-05" db="UniProtKB">
        <authorList>
            <consortium name="EnsemblMetazoa"/>
        </authorList>
    </citation>
    <scope>IDENTIFICATION</scope>
    <source>
        <strain evidence="7">BB02</strain>
    </source>
</reference>
<dbReference type="Proteomes" id="UP000076420">
    <property type="component" value="Unassembled WGS sequence"/>
</dbReference>
<keyword evidence="5" id="KW-0812">Transmembrane</keyword>
<evidence type="ECO:0000256" key="4">
    <source>
        <dbReference type="ARBA" id="ARBA00023098"/>
    </source>
</evidence>
<evidence type="ECO:0000256" key="3">
    <source>
        <dbReference type="ARBA" id="ARBA00022801"/>
    </source>
</evidence>
<keyword evidence="5" id="KW-1133">Transmembrane helix</keyword>
<dbReference type="GO" id="GO:0008970">
    <property type="term" value="F:phospholipase A1 activity"/>
    <property type="evidence" value="ECO:0007669"/>
    <property type="project" value="TreeGrafter"/>
</dbReference>
<dbReference type="VEuPathDB" id="VectorBase:BGLB022108"/>
<dbReference type="Pfam" id="PF04970">
    <property type="entry name" value="LRAT"/>
    <property type="match status" value="1"/>
</dbReference>
<evidence type="ECO:0000259" key="6">
    <source>
        <dbReference type="PROSITE" id="PS51934"/>
    </source>
</evidence>
<evidence type="ECO:0000256" key="5">
    <source>
        <dbReference type="SAM" id="Phobius"/>
    </source>
</evidence>
<dbReference type="GO" id="GO:0005737">
    <property type="term" value="C:cytoplasm"/>
    <property type="evidence" value="ECO:0007669"/>
    <property type="project" value="TreeGrafter"/>
</dbReference>
<evidence type="ECO:0000313" key="8">
    <source>
        <dbReference type="Proteomes" id="UP000076420"/>
    </source>
</evidence>
<protein>
    <recommendedName>
        <fullName evidence="6">LRAT domain-containing protein</fullName>
    </recommendedName>
</protein>
<name>A0A2C9KPI0_BIOGL</name>
<feature type="domain" description="LRAT" evidence="6">
    <location>
        <begin position="1"/>
        <end position="69"/>
    </location>
</feature>
<dbReference type="Gene3D" id="3.90.1720.10">
    <property type="entry name" value="endopeptidase domain like (from Nostoc punctiforme)"/>
    <property type="match status" value="1"/>
</dbReference>
<dbReference type="InterPro" id="IPR051496">
    <property type="entry name" value="H-rev107_PLA/AT"/>
</dbReference>
<dbReference type="GO" id="GO:0016410">
    <property type="term" value="F:N-acyltransferase activity"/>
    <property type="evidence" value="ECO:0007669"/>
    <property type="project" value="TreeGrafter"/>
</dbReference>
<dbReference type="PANTHER" id="PTHR13943">
    <property type="entry name" value="HRAS-LIKE SUPPRESSOR - RELATED"/>
    <property type="match status" value="1"/>
</dbReference>
<comment type="similarity">
    <text evidence="1">Belongs to the H-rev107 family.</text>
</comment>
<dbReference type="KEGG" id="bgt:106074274"/>